<dbReference type="Pfam" id="PF01841">
    <property type="entry name" value="Transglut_core"/>
    <property type="match status" value="1"/>
</dbReference>
<reference evidence="4" key="1">
    <citation type="journal article" date="2014" name="Int. J. Syst. Evol. Microbiol.">
        <title>Complete genome sequence of Corynebacterium casei LMG S-19264T (=DSM 44701T), isolated from a smear-ripened cheese.</title>
        <authorList>
            <consortium name="US DOE Joint Genome Institute (JGI-PGF)"/>
            <person name="Walter F."/>
            <person name="Albersmeier A."/>
            <person name="Kalinowski J."/>
            <person name="Ruckert C."/>
        </authorList>
    </citation>
    <scope>NUCLEOTIDE SEQUENCE</scope>
    <source>
        <strain evidence="4">JCM 3313</strain>
    </source>
</reference>
<evidence type="ECO:0000313" key="5">
    <source>
        <dbReference type="Proteomes" id="UP000639606"/>
    </source>
</evidence>
<evidence type="ECO:0000256" key="1">
    <source>
        <dbReference type="SAM" id="MobiDB-lite"/>
    </source>
</evidence>
<keyword evidence="5" id="KW-1185">Reference proteome</keyword>
<feature type="transmembrane region" description="Helical" evidence="2">
    <location>
        <begin position="609"/>
        <end position="629"/>
    </location>
</feature>
<dbReference type="EMBL" id="BMRG01000003">
    <property type="protein sequence ID" value="GGP48781.1"/>
    <property type="molecule type" value="Genomic_DNA"/>
</dbReference>
<reference evidence="4" key="2">
    <citation type="submission" date="2020-09" db="EMBL/GenBank/DDBJ databases">
        <authorList>
            <person name="Sun Q."/>
            <person name="Ohkuma M."/>
        </authorList>
    </citation>
    <scope>NUCLEOTIDE SEQUENCE</scope>
    <source>
        <strain evidence="4">JCM 3313</strain>
    </source>
</reference>
<dbReference type="AlphaFoldDB" id="A0A918AKC4"/>
<sequence>MAGNTAATGENWAVTATPAVAGLATLCAATALSSVIAGVLWLVYVAVAVMVVAGTGVLLRTTRLPTPVVFLGQLLALLCVLVTLFTRSGVLVVLPGPQALQDLVGVLAEALSEVQTGVPPVPDSNAMRCLVMVAIGLVAVAVDTLAVAAAAPAASGLVLLCVFAVPASLAEEMLPLWTFVAGAVAFALLLAVDGQHRHSAWRGRGGGGAGGSGPAAAGVAGLAVVVALVAGASLTPVGTVGRLPGAGDQVGGGAGGLGIDPMTELRGMLNQGASRELFRVRGLDRSSYLRAMTLREFVPNQGWQLGEDLPVGVPAGGDLPFQPGDSGDGERTKVRIEPVGWLDNWLPVYGKPRRIDNVDDNWRFDPARGMVYSVRARKAGEYELDTVLATPPADALRRATGSVGEVDRAYFQADGVDDRVRALALELTSSATNQFDKATALYEYFTDGTNGFKYTTETSGDTSADALFDFVFNGKTGFCEQYASAMAIMARSVGMPARVAIGFTAGYPVSDFQSITTQDAHAWVEIYFPGYGWMVFDPTPLSDGRGVVPPYIAGQNPDGEESDSSTSATTTTTTTTAPGAESSTSAAPENLGQGEAGAAESAAPTWHVVSLWTALAVAVLMALVLALLLRAAGKGPRTMSWRRPGPTGLASTVAAVSGAVSAAVALVLLVALLSWWLVVPLVLLVAAFAPAAVREYRRRGRLRAVAALGPDAAGAAWQELLAESVDRGTRVPNTETVRVAARRLAREHNLDDRGRDGLRAVVGAVERSWYSAHGGADPALPKAVDDVRESMSRNAPLALRARVLPRSVLRPKPPVEPSED</sequence>
<feature type="compositionally biased region" description="Low complexity" evidence="1">
    <location>
        <begin position="564"/>
        <end position="589"/>
    </location>
</feature>
<feature type="transmembrane region" description="Helical" evidence="2">
    <location>
        <begin position="125"/>
        <end position="142"/>
    </location>
</feature>
<dbReference type="PANTHER" id="PTHR42736">
    <property type="entry name" value="PROTEIN-GLUTAMINE GAMMA-GLUTAMYLTRANSFERASE"/>
    <property type="match status" value="1"/>
</dbReference>
<feature type="transmembrane region" description="Helical" evidence="2">
    <location>
        <begin position="38"/>
        <end position="59"/>
    </location>
</feature>
<keyword evidence="2" id="KW-0472">Membrane</keyword>
<dbReference type="RefSeq" id="WP_189223007.1">
    <property type="nucleotide sequence ID" value="NZ_BMRG01000003.1"/>
</dbReference>
<evidence type="ECO:0000259" key="3">
    <source>
        <dbReference type="SMART" id="SM00460"/>
    </source>
</evidence>
<evidence type="ECO:0000313" key="4">
    <source>
        <dbReference type="EMBL" id="GGP48781.1"/>
    </source>
</evidence>
<dbReference type="SUPFAM" id="SSF54001">
    <property type="entry name" value="Cysteine proteinases"/>
    <property type="match status" value="1"/>
</dbReference>
<feature type="transmembrane region" description="Helical" evidence="2">
    <location>
        <begin position="649"/>
        <end position="669"/>
    </location>
</feature>
<dbReference type="InterPro" id="IPR002931">
    <property type="entry name" value="Transglutaminase-like"/>
</dbReference>
<gene>
    <name evidence="4" type="ORF">GCM10010185_21110</name>
</gene>
<name>A0A918AKC4_9PSEU</name>
<evidence type="ECO:0000256" key="2">
    <source>
        <dbReference type="SAM" id="Phobius"/>
    </source>
</evidence>
<dbReference type="InterPro" id="IPR021878">
    <property type="entry name" value="TgpA_N"/>
</dbReference>
<keyword evidence="2" id="KW-1133">Transmembrane helix</keyword>
<dbReference type="Proteomes" id="UP000639606">
    <property type="component" value="Unassembled WGS sequence"/>
</dbReference>
<dbReference type="PANTHER" id="PTHR42736:SF1">
    <property type="entry name" value="PROTEIN-GLUTAMINE GAMMA-GLUTAMYLTRANSFERASE"/>
    <property type="match status" value="1"/>
</dbReference>
<feature type="transmembrane region" description="Helical" evidence="2">
    <location>
        <begin position="675"/>
        <end position="693"/>
    </location>
</feature>
<feature type="transmembrane region" description="Helical" evidence="2">
    <location>
        <begin position="174"/>
        <end position="192"/>
    </location>
</feature>
<proteinExistence type="predicted"/>
<dbReference type="InterPro" id="IPR038765">
    <property type="entry name" value="Papain-like_cys_pep_sf"/>
</dbReference>
<feature type="transmembrane region" description="Helical" evidence="2">
    <location>
        <begin position="71"/>
        <end position="94"/>
    </location>
</feature>
<dbReference type="Pfam" id="PF11992">
    <property type="entry name" value="TgpA_N"/>
    <property type="match status" value="1"/>
</dbReference>
<feature type="region of interest" description="Disordered" evidence="1">
    <location>
        <begin position="546"/>
        <end position="597"/>
    </location>
</feature>
<feature type="domain" description="Transglutaminase-like" evidence="3">
    <location>
        <begin position="471"/>
        <end position="540"/>
    </location>
</feature>
<organism evidence="4 5">
    <name type="scientific">Saccharothrix coeruleofusca</name>
    <dbReference type="NCBI Taxonomy" id="33919"/>
    <lineage>
        <taxon>Bacteria</taxon>
        <taxon>Bacillati</taxon>
        <taxon>Actinomycetota</taxon>
        <taxon>Actinomycetes</taxon>
        <taxon>Pseudonocardiales</taxon>
        <taxon>Pseudonocardiaceae</taxon>
        <taxon>Saccharothrix</taxon>
    </lineage>
</organism>
<feature type="transmembrane region" description="Helical" evidence="2">
    <location>
        <begin position="213"/>
        <end position="234"/>
    </location>
</feature>
<dbReference type="Gene3D" id="3.10.620.30">
    <property type="match status" value="1"/>
</dbReference>
<keyword evidence="2" id="KW-0812">Transmembrane</keyword>
<protein>
    <recommendedName>
        <fullName evidence="3">Transglutaminase-like domain-containing protein</fullName>
    </recommendedName>
</protein>
<feature type="transmembrane region" description="Helical" evidence="2">
    <location>
        <begin position="12"/>
        <end position="32"/>
    </location>
</feature>
<accession>A0A918AKC4</accession>
<comment type="caution">
    <text evidence="4">The sequence shown here is derived from an EMBL/GenBank/DDBJ whole genome shotgun (WGS) entry which is preliminary data.</text>
</comment>
<dbReference type="InterPro" id="IPR052901">
    <property type="entry name" value="Bact_TGase-like"/>
</dbReference>
<dbReference type="SMART" id="SM00460">
    <property type="entry name" value="TGc"/>
    <property type="match status" value="1"/>
</dbReference>